<keyword evidence="1" id="KW-1133">Transmembrane helix</keyword>
<sequence>TLATVLLLSLINLGIAAVITSAAQNYLEISFPYSALAIATSVITMATVPAMIALEILRPGGVTSMIIFELGWLSFLWIMWLATGAQAASIDLGDGVDVPDDPTTITDDPTMGICRETSAIVALAFLNWFILMGYTTTILIMSLMAASRKQTAVWQSSV</sequence>
<evidence type="ECO:0000313" key="4">
    <source>
        <dbReference type="Proteomes" id="UP001221757"/>
    </source>
</evidence>
<feature type="chain" id="PRO_5042077330" description="MARVEL domain-containing protein" evidence="2">
    <location>
        <begin position="17"/>
        <end position="158"/>
    </location>
</feature>
<accession>A0AAD7DZB1</accession>
<comment type="caution">
    <text evidence="3">The sequence shown here is derived from an EMBL/GenBank/DDBJ whole genome shotgun (WGS) entry which is preliminary data.</text>
</comment>
<dbReference type="Proteomes" id="UP001221757">
    <property type="component" value="Unassembled WGS sequence"/>
</dbReference>
<evidence type="ECO:0000256" key="2">
    <source>
        <dbReference type="SAM" id="SignalP"/>
    </source>
</evidence>
<feature type="signal peptide" evidence="2">
    <location>
        <begin position="1"/>
        <end position="16"/>
    </location>
</feature>
<feature type="non-terminal residue" evidence="3">
    <location>
        <position position="1"/>
    </location>
</feature>
<reference evidence="3" key="1">
    <citation type="submission" date="2023-03" db="EMBL/GenBank/DDBJ databases">
        <title>Massive genome expansion in bonnet fungi (Mycena s.s.) driven by repeated elements and novel gene families across ecological guilds.</title>
        <authorList>
            <consortium name="Lawrence Berkeley National Laboratory"/>
            <person name="Harder C.B."/>
            <person name="Miyauchi S."/>
            <person name="Viragh M."/>
            <person name="Kuo A."/>
            <person name="Thoen E."/>
            <person name="Andreopoulos B."/>
            <person name="Lu D."/>
            <person name="Skrede I."/>
            <person name="Drula E."/>
            <person name="Henrissat B."/>
            <person name="Morin E."/>
            <person name="Kohler A."/>
            <person name="Barry K."/>
            <person name="LaButti K."/>
            <person name="Morin E."/>
            <person name="Salamov A."/>
            <person name="Lipzen A."/>
            <person name="Mereny Z."/>
            <person name="Hegedus B."/>
            <person name="Baldrian P."/>
            <person name="Stursova M."/>
            <person name="Weitz H."/>
            <person name="Taylor A."/>
            <person name="Grigoriev I.V."/>
            <person name="Nagy L.G."/>
            <person name="Martin F."/>
            <person name="Kauserud H."/>
        </authorList>
    </citation>
    <scope>NUCLEOTIDE SEQUENCE</scope>
    <source>
        <strain evidence="3">CBHHK067</strain>
    </source>
</reference>
<protein>
    <recommendedName>
        <fullName evidence="5">MARVEL domain-containing protein</fullName>
    </recommendedName>
</protein>
<dbReference type="AlphaFoldDB" id="A0AAD7DZB1"/>
<keyword evidence="1" id="KW-0472">Membrane</keyword>
<keyword evidence="4" id="KW-1185">Reference proteome</keyword>
<evidence type="ECO:0008006" key="5">
    <source>
        <dbReference type="Google" id="ProtNLM"/>
    </source>
</evidence>
<evidence type="ECO:0000313" key="3">
    <source>
        <dbReference type="EMBL" id="KAJ7702783.1"/>
    </source>
</evidence>
<dbReference type="EMBL" id="JARKIE010000014">
    <property type="protein sequence ID" value="KAJ7702783.1"/>
    <property type="molecule type" value="Genomic_DNA"/>
</dbReference>
<evidence type="ECO:0000256" key="1">
    <source>
        <dbReference type="SAM" id="Phobius"/>
    </source>
</evidence>
<feature type="transmembrane region" description="Helical" evidence="1">
    <location>
        <begin position="32"/>
        <end position="54"/>
    </location>
</feature>
<feature type="transmembrane region" description="Helical" evidence="1">
    <location>
        <begin position="66"/>
        <end position="88"/>
    </location>
</feature>
<name>A0AAD7DZB1_MYCRO</name>
<feature type="non-terminal residue" evidence="3">
    <location>
        <position position="158"/>
    </location>
</feature>
<keyword evidence="2" id="KW-0732">Signal</keyword>
<organism evidence="3 4">
    <name type="scientific">Mycena rosella</name>
    <name type="common">Pink bonnet</name>
    <name type="synonym">Agaricus rosellus</name>
    <dbReference type="NCBI Taxonomy" id="1033263"/>
    <lineage>
        <taxon>Eukaryota</taxon>
        <taxon>Fungi</taxon>
        <taxon>Dikarya</taxon>
        <taxon>Basidiomycota</taxon>
        <taxon>Agaricomycotina</taxon>
        <taxon>Agaricomycetes</taxon>
        <taxon>Agaricomycetidae</taxon>
        <taxon>Agaricales</taxon>
        <taxon>Marasmiineae</taxon>
        <taxon>Mycenaceae</taxon>
        <taxon>Mycena</taxon>
    </lineage>
</organism>
<gene>
    <name evidence="3" type="ORF">B0H17DRAFT_853042</name>
</gene>
<keyword evidence="1" id="KW-0812">Transmembrane</keyword>
<feature type="transmembrane region" description="Helical" evidence="1">
    <location>
        <begin position="119"/>
        <end position="141"/>
    </location>
</feature>
<proteinExistence type="predicted"/>